<dbReference type="SUPFAM" id="SSF52743">
    <property type="entry name" value="Subtilisin-like"/>
    <property type="match status" value="1"/>
</dbReference>
<dbReference type="Pfam" id="PF00082">
    <property type="entry name" value="Peptidase_S8"/>
    <property type="match status" value="1"/>
</dbReference>
<dbReference type="PROSITE" id="PS00137">
    <property type="entry name" value="SUBTILASE_HIS"/>
    <property type="match status" value="1"/>
</dbReference>
<dbReference type="GO" id="GO:0006508">
    <property type="term" value="P:proteolysis"/>
    <property type="evidence" value="ECO:0007669"/>
    <property type="project" value="UniProtKB-KW"/>
</dbReference>
<reference evidence="7" key="1">
    <citation type="journal article" date="2017" name="Science">
        <title>Giant viruses with an expanded complement of translation system components.</title>
        <authorList>
            <person name="Schulz F."/>
            <person name="Yutin N."/>
            <person name="Ivanova N.N."/>
            <person name="Ortega D.R."/>
            <person name="Lee T.K."/>
            <person name="Vierheilig J."/>
            <person name="Daims H."/>
            <person name="Horn M."/>
            <person name="Wagner M."/>
            <person name="Jensen G.J."/>
            <person name="Kyrpides N.C."/>
            <person name="Koonin E.V."/>
            <person name="Woyke T."/>
        </authorList>
    </citation>
    <scope>NUCLEOTIDE SEQUENCE</scope>
    <source>
        <strain evidence="7">CTV1</strain>
    </source>
</reference>
<dbReference type="EMBL" id="KY684083">
    <property type="protein sequence ID" value="ARF09021.1"/>
    <property type="molecule type" value="Genomic_DNA"/>
</dbReference>
<dbReference type="Gene3D" id="3.40.50.200">
    <property type="entry name" value="Peptidase S8/S53 domain"/>
    <property type="match status" value="1"/>
</dbReference>
<dbReference type="InterPro" id="IPR022398">
    <property type="entry name" value="Peptidase_S8_His-AS"/>
</dbReference>
<evidence type="ECO:0000256" key="2">
    <source>
        <dbReference type="ARBA" id="ARBA00022670"/>
    </source>
</evidence>
<dbReference type="GO" id="GO:0004252">
    <property type="term" value="F:serine-type endopeptidase activity"/>
    <property type="evidence" value="ECO:0007669"/>
    <property type="project" value="InterPro"/>
</dbReference>
<dbReference type="PANTHER" id="PTHR43399">
    <property type="entry name" value="SUBTILISIN-RELATED"/>
    <property type="match status" value="1"/>
</dbReference>
<keyword evidence="4 5" id="KW-0720">Serine protease</keyword>
<dbReference type="InterPro" id="IPR036852">
    <property type="entry name" value="Peptidase_S8/S53_dom_sf"/>
</dbReference>
<feature type="domain" description="Peptidase S8/S53" evidence="6">
    <location>
        <begin position="54"/>
        <end position="316"/>
    </location>
</feature>
<name>A0A1V0SBG2_9VIRU</name>
<dbReference type="PANTHER" id="PTHR43399:SF4">
    <property type="entry name" value="CELL WALL-ASSOCIATED PROTEASE"/>
    <property type="match status" value="1"/>
</dbReference>
<evidence type="ECO:0000256" key="1">
    <source>
        <dbReference type="ARBA" id="ARBA00011073"/>
    </source>
</evidence>
<dbReference type="InterPro" id="IPR023828">
    <property type="entry name" value="Peptidase_S8_Ser-AS"/>
</dbReference>
<organism evidence="7">
    <name type="scientific">Catovirus CTV1</name>
    <dbReference type="NCBI Taxonomy" id="1977631"/>
    <lineage>
        <taxon>Viruses</taxon>
        <taxon>Varidnaviria</taxon>
        <taxon>Bamfordvirae</taxon>
        <taxon>Nucleocytoviricota</taxon>
        <taxon>Megaviricetes</taxon>
        <taxon>Imitervirales</taxon>
        <taxon>Mimiviridae</taxon>
        <taxon>Klosneuvirinae</taxon>
        <taxon>Catovirus</taxon>
    </lineage>
</organism>
<keyword evidence="3 5" id="KW-0378">Hydrolase</keyword>
<comment type="similarity">
    <text evidence="1 5">Belongs to the peptidase S8 family.</text>
</comment>
<proteinExistence type="inferred from homology"/>
<dbReference type="InterPro" id="IPR000209">
    <property type="entry name" value="Peptidase_S8/S53_dom"/>
</dbReference>
<dbReference type="PRINTS" id="PR00723">
    <property type="entry name" value="SUBTILISIN"/>
</dbReference>
<dbReference type="PROSITE" id="PS51892">
    <property type="entry name" value="SUBTILASE"/>
    <property type="match status" value="1"/>
</dbReference>
<dbReference type="InterPro" id="IPR023827">
    <property type="entry name" value="Peptidase_S8_Asp-AS"/>
</dbReference>
<accession>A0A1V0SBG2</accession>
<dbReference type="PROSITE" id="PS00136">
    <property type="entry name" value="SUBTILASE_ASP"/>
    <property type="match status" value="1"/>
</dbReference>
<dbReference type="InterPro" id="IPR015500">
    <property type="entry name" value="Peptidase_S8_subtilisin-rel"/>
</dbReference>
<keyword evidence="2 5" id="KW-0645">Protease</keyword>
<evidence type="ECO:0000313" key="7">
    <source>
        <dbReference type="EMBL" id="ARF09021.1"/>
    </source>
</evidence>
<evidence type="ECO:0000259" key="6">
    <source>
        <dbReference type="Pfam" id="PF00082"/>
    </source>
</evidence>
<protein>
    <submittedName>
        <fullName evidence="7">Subtilase family protein</fullName>
    </submittedName>
</protein>
<dbReference type="PROSITE" id="PS00138">
    <property type="entry name" value="SUBTILASE_SER"/>
    <property type="match status" value="1"/>
</dbReference>
<evidence type="ECO:0000256" key="3">
    <source>
        <dbReference type="ARBA" id="ARBA00022801"/>
    </source>
</evidence>
<sequence length="335" mass="36147">MENEKSKKIMYRKPDNIPKNITPSEITVNNSINGLPLGAYVTNIYEFWRKGYDGSGVIIGIIDDGVNANHPALIRCPDKSKKVLGQYTFVSGGRTPNATAEHGTAVAGLVAGWSSDGYRGMAPNSKLYSFNVFDTEGDADPNDIVSAVHKAIELGCHVINMSLGSPDSYTRLHNVVKRAFNFNIPCVCSAGNSGPDTVEYPAAYPECISVGSVRYSYSSGNIAESSFSSTNTEVDCCAVGENVLLLNAQTDGYMYGSGTSFSTPIVTGFIAVLRHYLLNKRTNVKIVLTVDVIKNAMYANTLDLFELGKDNESGVGFIFRRGVINSPIIVKTFGT</sequence>
<evidence type="ECO:0000256" key="5">
    <source>
        <dbReference type="RuleBase" id="RU003355"/>
    </source>
</evidence>
<dbReference type="InterPro" id="IPR051048">
    <property type="entry name" value="Peptidase_S8/S53_subtilisin"/>
</dbReference>
<gene>
    <name evidence="7" type="ORF">Catovirus_1_1071</name>
</gene>
<evidence type="ECO:0000256" key="4">
    <source>
        <dbReference type="ARBA" id="ARBA00022825"/>
    </source>
</evidence>